<dbReference type="GO" id="GO:0006508">
    <property type="term" value="P:proteolysis"/>
    <property type="evidence" value="ECO:0007669"/>
    <property type="project" value="InterPro"/>
</dbReference>
<feature type="domain" description="eCIS core" evidence="3">
    <location>
        <begin position="123"/>
        <end position="198"/>
    </location>
</feature>
<dbReference type="InterPro" id="IPR052179">
    <property type="entry name" value="DD-CPase-like"/>
</dbReference>
<evidence type="ECO:0000313" key="5">
    <source>
        <dbReference type="Proteomes" id="UP000198984"/>
    </source>
</evidence>
<keyword evidence="4" id="KW-0121">Carboxypeptidase</keyword>
<feature type="compositionally biased region" description="Low complexity" evidence="1">
    <location>
        <begin position="99"/>
        <end position="109"/>
    </location>
</feature>
<dbReference type="AlphaFoldDB" id="A0A1H7QC59"/>
<accession>A0A1H7QC59</accession>
<keyword evidence="5" id="KW-1185">Reference proteome</keyword>
<dbReference type="InterPro" id="IPR009045">
    <property type="entry name" value="Zn_M74/Hedgehog-like"/>
</dbReference>
<dbReference type="PANTHER" id="PTHR34385:SF1">
    <property type="entry name" value="PEPTIDOGLYCAN L-ALANYL-D-GLUTAMATE ENDOPEPTIDASE CWLK"/>
    <property type="match status" value="1"/>
</dbReference>
<keyword evidence="4" id="KW-0378">Hydrolase</keyword>
<dbReference type="GO" id="GO:0004180">
    <property type="term" value="F:carboxypeptidase activity"/>
    <property type="evidence" value="ECO:0007669"/>
    <property type="project" value="UniProtKB-KW"/>
</dbReference>
<dbReference type="InterPro" id="IPR025295">
    <property type="entry name" value="eCIS_core_dom"/>
</dbReference>
<feature type="compositionally biased region" description="Polar residues" evidence="1">
    <location>
        <begin position="419"/>
        <end position="428"/>
    </location>
</feature>
<feature type="domain" description="D-alanyl-D-alanine carboxypeptidase-like core" evidence="2">
    <location>
        <begin position="646"/>
        <end position="809"/>
    </location>
</feature>
<organism evidence="4 5">
    <name type="scientific">Chitinophaga rupis</name>
    <dbReference type="NCBI Taxonomy" id="573321"/>
    <lineage>
        <taxon>Bacteria</taxon>
        <taxon>Pseudomonadati</taxon>
        <taxon>Bacteroidota</taxon>
        <taxon>Chitinophagia</taxon>
        <taxon>Chitinophagales</taxon>
        <taxon>Chitinophagaceae</taxon>
        <taxon>Chitinophaga</taxon>
    </lineage>
</organism>
<dbReference type="Pfam" id="PF02557">
    <property type="entry name" value="VanY"/>
    <property type="match status" value="1"/>
</dbReference>
<feature type="region of interest" description="Disordered" evidence="1">
    <location>
        <begin position="411"/>
        <end position="440"/>
    </location>
</feature>
<gene>
    <name evidence="4" type="ORF">SAMN04488505_102308</name>
</gene>
<protein>
    <submittedName>
        <fullName evidence="4">D-alanyl-D-alanine carboxypeptidase</fullName>
    </submittedName>
</protein>
<evidence type="ECO:0000259" key="3">
    <source>
        <dbReference type="Pfam" id="PF13699"/>
    </source>
</evidence>
<feature type="region of interest" description="Disordered" evidence="1">
    <location>
        <begin position="81"/>
        <end position="109"/>
    </location>
</feature>
<dbReference type="InterPro" id="IPR003709">
    <property type="entry name" value="VanY-like_core_dom"/>
</dbReference>
<dbReference type="RefSeq" id="WP_089909320.1">
    <property type="nucleotide sequence ID" value="NZ_FOBB01000002.1"/>
</dbReference>
<keyword evidence="4" id="KW-0645">Protease</keyword>
<dbReference type="Proteomes" id="UP000198984">
    <property type="component" value="Unassembled WGS sequence"/>
</dbReference>
<dbReference type="SUPFAM" id="SSF55166">
    <property type="entry name" value="Hedgehog/DD-peptidase"/>
    <property type="match status" value="1"/>
</dbReference>
<evidence type="ECO:0000256" key="1">
    <source>
        <dbReference type="SAM" id="MobiDB-lite"/>
    </source>
</evidence>
<dbReference type="STRING" id="573321.SAMN04488505_102308"/>
<evidence type="ECO:0000259" key="2">
    <source>
        <dbReference type="Pfam" id="PF02557"/>
    </source>
</evidence>
<name>A0A1H7QC59_9BACT</name>
<reference evidence="4 5" key="1">
    <citation type="submission" date="2016-10" db="EMBL/GenBank/DDBJ databases">
        <authorList>
            <person name="de Groot N.N."/>
        </authorList>
    </citation>
    <scope>NUCLEOTIDE SEQUENCE [LARGE SCALE GENOMIC DNA]</scope>
    <source>
        <strain evidence="4 5">DSM 21039</strain>
    </source>
</reference>
<dbReference type="SUPFAM" id="SSF53187">
    <property type="entry name" value="Zn-dependent exopeptidases"/>
    <property type="match status" value="1"/>
</dbReference>
<dbReference type="Pfam" id="PF13699">
    <property type="entry name" value="eCIS_core"/>
    <property type="match status" value="1"/>
</dbReference>
<dbReference type="Gene3D" id="3.30.1380.10">
    <property type="match status" value="1"/>
</dbReference>
<dbReference type="OrthoDB" id="9792074at2"/>
<dbReference type="PANTHER" id="PTHR34385">
    <property type="entry name" value="D-ALANYL-D-ALANINE CARBOXYPEPTIDASE"/>
    <property type="match status" value="1"/>
</dbReference>
<sequence>MSANTSILSAPQATPAAVPAAAAMEPMQDTAEPLLLPIQCRLTVGAVDDPLEQEADSIADTVMRMPEPSFIQRKCAHCEEEEKAQRKPLTSFIQKKATESNSSPVSEAVSSGIQASQGSGSAMSAPTQHFMESRFGADFSGVRIHTGNDAAQLSAQLNAQAFTVGNDIYFNNGQYTPESAQGKHLLAHELTHTLQQSDIARKPLIQRRFRPSELMPPGGTSPGNPITSSPDSYFFRGSSTNTGQRRALVIAGIHQGERSAGHLGQEALAELNSSFHPDFHTLFITANPIPASAGYNRTGGSGATRVNDLNREFGTGYVSRNPIATLITEAVNEFDPERILSIHAISTTSQGGVFLDPIHNRTVSGTGTGVADDIRSYPPVATSGQRSRAFTCDSRNLAAMDLTERMIRATIGRGGAGSSPGNTPTRSLPASMYPPASAGGTSTGSSPFSLIYPIQSEATSVVAGRGTSLGTWASGYGRTVVTIEVPGYEADASVYRPYLEGIHQFLLMPAPAAATGAATTTDNDFTIGDLIDGIVYVIREFIRVIGQASLTPAPMEREAPPEGLPRRCTTFADQAALDVRKAFWASQIAALPVPDTIGWIIGTGTPPRAAMQEARRQVECMTRALELAAARPGSGITLPRGGASIESPRRSFSEQQDIWNSKFNFTRRRPFDRITDHARTVCGTLILPAETRWDTRNLRHRVAWGIDAPSTTTPMPTGARALTVDERQQEILQASSAPGISRHHWGTDFDIIDPDMNPAEWEGTGSFTDEYSWLQRNASTYGFLQSFTMGSAFLRNGYIEERWHWSYYPISQALLEFASGHQTEIESSLCSLWAMEPQFSFIRGHWREFMFNVNSRPVF</sequence>
<dbReference type="EMBL" id="FOBB01000002">
    <property type="protein sequence ID" value="SEL45553.1"/>
    <property type="molecule type" value="Genomic_DNA"/>
</dbReference>
<proteinExistence type="predicted"/>
<evidence type="ECO:0000313" key="4">
    <source>
        <dbReference type="EMBL" id="SEL45553.1"/>
    </source>
</evidence>